<dbReference type="Gene3D" id="1.25.40.10">
    <property type="entry name" value="Tetratricopeptide repeat domain"/>
    <property type="match status" value="1"/>
</dbReference>
<feature type="signal peptide" evidence="1">
    <location>
        <begin position="1"/>
        <end position="19"/>
    </location>
</feature>
<dbReference type="InterPro" id="IPR037682">
    <property type="entry name" value="TonB_C"/>
</dbReference>
<name>A0A5M4B3V3_9BACT</name>
<evidence type="ECO:0000259" key="2">
    <source>
        <dbReference type="PROSITE" id="PS52015"/>
    </source>
</evidence>
<dbReference type="OrthoDB" id="9894490at2"/>
<dbReference type="Gene3D" id="3.30.1150.10">
    <property type="match status" value="1"/>
</dbReference>
<feature type="chain" id="PRO_5024352802" description="TonB C-terminal domain-containing protein" evidence="1">
    <location>
        <begin position="20"/>
        <end position="241"/>
    </location>
</feature>
<accession>A0A5M4B3V3</accession>
<dbReference type="SUPFAM" id="SSF74653">
    <property type="entry name" value="TolA/TonB C-terminal domain"/>
    <property type="match status" value="1"/>
</dbReference>
<evidence type="ECO:0000313" key="4">
    <source>
        <dbReference type="Proteomes" id="UP000391834"/>
    </source>
</evidence>
<evidence type="ECO:0000256" key="1">
    <source>
        <dbReference type="SAM" id="SignalP"/>
    </source>
</evidence>
<dbReference type="GO" id="GO:0055085">
    <property type="term" value="P:transmembrane transport"/>
    <property type="evidence" value="ECO:0007669"/>
    <property type="project" value="InterPro"/>
</dbReference>
<evidence type="ECO:0000313" key="3">
    <source>
        <dbReference type="EMBL" id="GET34556.1"/>
    </source>
</evidence>
<dbReference type="InterPro" id="IPR011990">
    <property type="entry name" value="TPR-like_helical_dom_sf"/>
</dbReference>
<keyword evidence="4" id="KW-1185">Reference proteome</keyword>
<sequence length="241" mass="26524">MIKHMMLGLSLLLSVQAGAQTGHSAESAGSLPNLNERFAGGEDQLRLFLGKTAVYPAEAVVRGRMGLSIAAVTVTPNGRIAAITIINSLGAPIDREVIRVLKETDGRWNKIQPTNDTETFYIQLRFQLAHHRFSSPDISGPNIMAPLNITASGPPITSTSHILSDDKLSHRVQDAMNGADYALALQLLDEIIRRNPYDLDAYPMRITCSQHLYQRDQATKDARKLKTFMNEEPLAAFATEE</sequence>
<gene>
    <name evidence="3" type="ORF">PbJCM13498_34190</name>
</gene>
<dbReference type="EMBL" id="BLAX01000001">
    <property type="protein sequence ID" value="GET34556.1"/>
    <property type="molecule type" value="Genomic_DNA"/>
</dbReference>
<feature type="domain" description="TonB C-terminal" evidence="2">
    <location>
        <begin position="40"/>
        <end position="135"/>
    </location>
</feature>
<comment type="caution">
    <text evidence="3">The sequence shown here is derived from an EMBL/GenBank/DDBJ whole genome shotgun (WGS) entry which is preliminary data.</text>
</comment>
<reference evidence="3 4" key="1">
    <citation type="submission" date="2019-10" db="EMBL/GenBank/DDBJ databases">
        <title>Prolixibacter strains distinguished by the presence of nitrate reductase genes were adept at nitrate-dependent anaerobic corrosion of metallic iron and carbon steel.</title>
        <authorList>
            <person name="Iino T."/>
            <person name="Shono N."/>
            <person name="Ito K."/>
            <person name="Nakamura R."/>
            <person name="Sueoka K."/>
            <person name="Harayama S."/>
            <person name="Ohkuma M."/>
        </authorList>
    </citation>
    <scope>NUCLEOTIDE SEQUENCE [LARGE SCALE GENOMIC DNA]</scope>
    <source>
        <strain evidence="3 4">JCM 13498</strain>
    </source>
</reference>
<dbReference type="AlphaFoldDB" id="A0A5M4B3V3"/>
<dbReference type="PROSITE" id="PS52015">
    <property type="entry name" value="TONB_CTD"/>
    <property type="match status" value="1"/>
</dbReference>
<dbReference type="Proteomes" id="UP000391834">
    <property type="component" value="Unassembled WGS sequence"/>
</dbReference>
<dbReference type="RefSeq" id="WP_025865977.1">
    <property type="nucleotide sequence ID" value="NZ_BLAX01000001.1"/>
</dbReference>
<protein>
    <recommendedName>
        <fullName evidence="2">TonB C-terminal domain-containing protein</fullName>
    </recommendedName>
</protein>
<proteinExistence type="predicted"/>
<dbReference type="Pfam" id="PF03544">
    <property type="entry name" value="TonB_C"/>
    <property type="match status" value="1"/>
</dbReference>
<keyword evidence="1" id="KW-0732">Signal</keyword>
<organism evidence="3 4">
    <name type="scientific">Prolixibacter bellariivorans</name>
    <dbReference type="NCBI Taxonomy" id="314319"/>
    <lineage>
        <taxon>Bacteria</taxon>
        <taxon>Pseudomonadati</taxon>
        <taxon>Bacteroidota</taxon>
        <taxon>Bacteroidia</taxon>
        <taxon>Marinilabiliales</taxon>
        <taxon>Prolixibacteraceae</taxon>
        <taxon>Prolixibacter</taxon>
    </lineage>
</organism>